<dbReference type="SUPFAM" id="SSF56784">
    <property type="entry name" value="HAD-like"/>
    <property type="match status" value="1"/>
</dbReference>
<dbReference type="InterPro" id="IPR004274">
    <property type="entry name" value="FCP1_dom"/>
</dbReference>
<protein>
    <recommendedName>
        <fullName evidence="1">Mitochondrial import inner membrane translocase subunit TIM50</fullName>
    </recommendedName>
</protein>
<dbReference type="EMBL" id="CP093351">
    <property type="protein sequence ID" value="WOH15129.1"/>
    <property type="molecule type" value="Genomic_DNA"/>
</dbReference>
<comment type="subunit">
    <text evidence="1">Component of the TIM23 complex.</text>
</comment>
<evidence type="ECO:0000313" key="4">
    <source>
        <dbReference type="EMBL" id="KZN02351.1"/>
    </source>
</evidence>
<keyword evidence="1" id="KW-0811">Translocation</keyword>
<comment type="function">
    <text evidence="1">Essential component of the TIM23 complex, a complex that mediates the translocation of transit peptide-containing proteins across the mitochondrial inner membrane.</text>
</comment>
<evidence type="ECO:0000256" key="2">
    <source>
        <dbReference type="SAM" id="MobiDB-lite"/>
    </source>
</evidence>
<organism evidence="4">
    <name type="scientific">Daucus carota subsp. sativus</name>
    <name type="common">Carrot</name>
    <dbReference type="NCBI Taxonomy" id="79200"/>
    <lineage>
        <taxon>Eukaryota</taxon>
        <taxon>Viridiplantae</taxon>
        <taxon>Streptophyta</taxon>
        <taxon>Embryophyta</taxon>
        <taxon>Tracheophyta</taxon>
        <taxon>Spermatophyta</taxon>
        <taxon>Magnoliopsida</taxon>
        <taxon>eudicotyledons</taxon>
        <taxon>Gunneridae</taxon>
        <taxon>Pentapetalae</taxon>
        <taxon>asterids</taxon>
        <taxon>campanulids</taxon>
        <taxon>Apiales</taxon>
        <taxon>Apiaceae</taxon>
        <taxon>Apioideae</taxon>
        <taxon>Scandiceae</taxon>
        <taxon>Daucinae</taxon>
        <taxon>Daucus</taxon>
        <taxon>Daucus sect. Daucus</taxon>
    </lineage>
</organism>
<dbReference type="Gene3D" id="3.40.50.1000">
    <property type="entry name" value="HAD superfamily/HAD-like"/>
    <property type="match status" value="1"/>
</dbReference>
<keyword evidence="1" id="KW-0653">Protein transport</keyword>
<proteinExistence type="inferred from homology"/>
<feature type="region of interest" description="Disordered" evidence="2">
    <location>
        <begin position="106"/>
        <end position="151"/>
    </location>
</feature>
<comment type="subcellular location">
    <subcellularLocation>
        <location evidence="1">Mitochondrion inner membrane</location>
        <topology evidence="1">Single-pass membrane protein</topology>
    </subcellularLocation>
</comment>
<dbReference type="Pfam" id="PF03031">
    <property type="entry name" value="NIF"/>
    <property type="match status" value="1"/>
</dbReference>
<evidence type="ECO:0000256" key="1">
    <source>
        <dbReference type="RuleBase" id="RU365079"/>
    </source>
</evidence>
<reference evidence="5" key="2">
    <citation type="submission" date="2022-03" db="EMBL/GenBank/DDBJ databases">
        <title>Draft title - Genomic analysis of global carrot germplasm unveils the trajectory of domestication and the origin of high carotenoid orange carrot.</title>
        <authorList>
            <person name="Iorizzo M."/>
            <person name="Ellison S."/>
            <person name="Senalik D."/>
            <person name="Macko-Podgorni A."/>
            <person name="Grzebelus D."/>
            <person name="Bostan H."/>
            <person name="Rolling W."/>
            <person name="Curaba J."/>
            <person name="Simon P."/>
        </authorList>
    </citation>
    <scope>NUCLEOTIDE SEQUENCE</scope>
    <source>
        <tissue evidence="5">Leaf</tissue>
    </source>
</reference>
<dbReference type="SMART" id="SM00577">
    <property type="entry name" value="CPDc"/>
    <property type="match status" value="1"/>
</dbReference>
<feature type="domain" description="FCP1 homology" evidence="3">
    <location>
        <begin position="176"/>
        <end position="354"/>
    </location>
</feature>
<dbReference type="EMBL" id="LNRQ01000003">
    <property type="protein sequence ID" value="KZN02351.1"/>
    <property type="molecule type" value="Genomic_DNA"/>
</dbReference>
<dbReference type="GO" id="GO:0005744">
    <property type="term" value="C:TIM23 mitochondrial import inner membrane translocase complex"/>
    <property type="evidence" value="ECO:0007669"/>
    <property type="project" value="UniProtKB-UniRule"/>
</dbReference>
<dbReference type="AlphaFoldDB" id="A0A166B4K9"/>
<keyword evidence="6" id="KW-1185">Reference proteome</keyword>
<reference evidence="4" key="1">
    <citation type="journal article" date="2016" name="Nat. Genet.">
        <title>A high-quality carrot genome assembly provides new insights into carotenoid accumulation and asterid genome evolution.</title>
        <authorList>
            <person name="Iorizzo M."/>
            <person name="Ellison S."/>
            <person name="Senalik D."/>
            <person name="Zeng P."/>
            <person name="Satapoomin P."/>
            <person name="Huang J."/>
            <person name="Bowman M."/>
            <person name="Iovene M."/>
            <person name="Sanseverino W."/>
            <person name="Cavagnaro P."/>
            <person name="Yildiz M."/>
            <person name="Macko-Podgorni A."/>
            <person name="Moranska E."/>
            <person name="Grzebelus E."/>
            <person name="Grzebelus D."/>
            <person name="Ashrafi H."/>
            <person name="Zheng Z."/>
            <person name="Cheng S."/>
            <person name="Spooner D."/>
            <person name="Van Deynze A."/>
            <person name="Simon P."/>
        </authorList>
    </citation>
    <scope>NUCLEOTIDE SEQUENCE [LARGE SCALE GENOMIC DNA]</scope>
    <source>
        <tissue evidence="4">Leaf</tissue>
    </source>
</reference>
<dbReference type="InterPro" id="IPR023214">
    <property type="entry name" value="HAD_sf"/>
</dbReference>
<keyword evidence="1" id="KW-0809">Transit peptide</keyword>
<evidence type="ECO:0000313" key="5">
    <source>
        <dbReference type="EMBL" id="WOH15129.1"/>
    </source>
</evidence>
<keyword evidence="1" id="KW-0496">Mitochondrion</keyword>
<gene>
    <name evidence="4" type="ORF">DCAR_011105</name>
    <name evidence="5" type="ORF">DCAR_0934666</name>
</gene>
<keyword evidence="1" id="KW-0813">Transport</keyword>
<dbReference type="GO" id="GO:0015031">
    <property type="term" value="P:protein transport"/>
    <property type="evidence" value="ECO:0007669"/>
    <property type="project" value="UniProtKB-KW"/>
</dbReference>
<evidence type="ECO:0000313" key="6">
    <source>
        <dbReference type="Proteomes" id="UP000077755"/>
    </source>
</evidence>
<dbReference type="InterPro" id="IPR050365">
    <property type="entry name" value="TIM50"/>
</dbReference>
<accession>A0A166B4K9</accession>
<dbReference type="Gramene" id="KZN02351">
    <property type="protein sequence ID" value="KZN02351"/>
    <property type="gene ID" value="DCAR_011105"/>
</dbReference>
<dbReference type="PANTHER" id="PTHR12210">
    <property type="entry name" value="DULLARD PROTEIN PHOSPHATASE"/>
    <property type="match status" value="1"/>
</dbReference>
<evidence type="ECO:0000259" key="3">
    <source>
        <dbReference type="PROSITE" id="PS50969"/>
    </source>
</evidence>
<feature type="compositionally biased region" description="Basic residues" evidence="2">
    <location>
        <begin position="108"/>
        <end position="118"/>
    </location>
</feature>
<dbReference type="PROSITE" id="PS50969">
    <property type="entry name" value="FCP1"/>
    <property type="match status" value="1"/>
</dbReference>
<dbReference type="InterPro" id="IPR036412">
    <property type="entry name" value="HAD-like_sf"/>
</dbReference>
<dbReference type="Proteomes" id="UP000077755">
    <property type="component" value="Chromosome 9"/>
</dbReference>
<name>A0A166B4K9_DAUCS</name>
<feature type="compositionally biased region" description="Basic residues" evidence="2">
    <location>
        <begin position="126"/>
        <end position="142"/>
    </location>
</feature>
<sequence length="377" mass="42584">MSAWTKKKLNQAWKQCKKKLTSGFVSGQPSEFVSGQQRCSTCNSVIYEERLARLEHAVFSKKQCHDDENIFDIYGHGEEDKADEMDGHGEEDKLDENLPLMEVLSTLKSKRKRTKKSPQPKPSPSLKRKNKFGTTYARRKKTSTISSSTGAPPTIVSDVISEKTSPCQITGPDRAIVTRRKLLVLDINGVLACVLHGMPHNGFQNYIPIYIPSDSETQTEACMKSVIKRPQCEEFLKFCLERFDVGIWSAKMEKTVTPSINATISFSTRIELKFIWDQSNCTRSKEGELCKETRKLREIGYDDVANILLVDDSKHKAKLNLPNTAIFPTSYNYKNLNDDELGPNGNLRLYLKGLAAATTTSVSDYVRDHPFCPSQRK</sequence>
<comment type="similarity">
    <text evidence="1">Belongs to the TIM50 family.</text>
</comment>